<feature type="domain" description="PAC" evidence="2">
    <location>
        <begin position="82"/>
        <end position="133"/>
    </location>
</feature>
<proteinExistence type="predicted"/>
<evidence type="ECO:0000259" key="1">
    <source>
        <dbReference type="PROSITE" id="PS50112"/>
    </source>
</evidence>
<dbReference type="PROSITE" id="PS50112">
    <property type="entry name" value="PAS"/>
    <property type="match status" value="3"/>
</dbReference>
<feature type="domain" description="PAS" evidence="1">
    <location>
        <begin position="259"/>
        <end position="305"/>
    </location>
</feature>
<evidence type="ECO:0000259" key="4">
    <source>
        <dbReference type="PROSITE" id="PS50887"/>
    </source>
</evidence>
<dbReference type="GO" id="GO:0006355">
    <property type="term" value="P:regulation of DNA-templated transcription"/>
    <property type="evidence" value="ECO:0007669"/>
    <property type="project" value="InterPro"/>
</dbReference>
<dbReference type="Gene3D" id="3.20.20.450">
    <property type="entry name" value="EAL domain"/>
    <property type="match status" value="1"/>
</dbReference>
<gene>
    <name evidence="5" type="ORF">SAMN05421742_10827</name>
</gene>
<dbReference type="Pfam" id="PF00989">
    <property type="entry name" value="PAS"/>
    <property type="match status" value="1"/>
</dbReference>
<dbReference type="CDD" id="cd01949">
    <property type="entry name" value="GGDEF"/>
    <property type="match status" value="1"/>
</dbReference>
<dbReference type="InterPro" id="IPR013655">
    <property type="entry name" value="PAS_fold_3"/>
</dbReference>
<dbReference type="AlphaFoldDB" id="A0A1G8DJ50"/>
<name>A0A1G8DJ50_9PROT</name>
<feature type="domain" description="PAS" evidence="1">
    <location>
        <begin position="134"/>
        <end position="206"/>
    </location>
</feature>
<dbReference type="RefSeq" id="WP_092620411.1">
    <property type="nucleotide sequence ID" value="NZ_FNCV01000008.1"/>
</dbReference>
<dbReference type="InterPro" id="IPR000700">
    <property type="entry name" value="PAS-assoc_C"/>
</dbReference>
<dbReference type="InterPro" id="IPR052155">
    <property type="entry name" value="Biofilm_reg_signaling"/>
</dbReference>
<organism evidence="5 6">
    <name type="scientific">Roseospirillum parvum</name>
    <dbReference type="NCBI Taxonomy" id="83401"/>
    <lineage>
        <taxon>Bacteria</taxon>
        <taxon>Pseudomonadati</taxon>
        <taxon>Pseudomonadota</taxon>
        <taxon>Alphaproteobacteria</taxon>
        <taxon>Rhodospirillales</taxon>
        <taxon>Rhodospirillaceae</taxon>
        <taxon>Roseospirillum</taxon>
    </lineage>
</organism>
<dbReference type="InterPro" id="IPR035919">
    <property type="entry name" value="EAL_sf"/>
</dbReference>
<dbReference type="Gene3D" id="3.30.450.20">
    <property type="entry name" value="PAS domain"/>
    <property type="match status" value="3"/>
</dbReference>
<dbReference type="PANTHER" id="PTHR44757">
    <property type="entry name" value="DIGUANYLATE CYCLASE DGCP"/>
    <property type="match status" value="1"/>
</dbReference>
<evidence type="ECO:0000259" key="3">
    <source>
        <dbReference type="PROSITE" id="PS50883"/>
    </source>
</evidence>
<dbReference type="EMBL" id="FNCV01000008">
    <property type="protein sequence ID" value="SDH57420.1"/>
    <property type="molecule type" value="Genomic_DNA"/>
</dbReference>
<dbReference type="Pfam" id="PF00990">
    <property type="entry name" value="GGDEF"/>
    <property type="match status" value="1"/>
</dbReference>
<dbReference type="SUPFAM" id="SSF141868">
    <property type="entry name" value="EAL domain-like"/>
    <property type="match status" value="1"/>
</dbReference>
<dbReference type="NCBIfam" id="TIGR00254">
    <property type="entry name" value="GGDEF"/>
    <property type="match status" value="1"/>
</dbReference>
<dbReference type="CDD" id="cd00130">
    <property type="entry name" value="PAS"/>
    <property type="match status" value="3"/>
</dbReference>
<feature type="domain" description="PAS" evidence="1">
    <location>
        <begin position="9"/>
        <end position="63"/>
    </location>
</feature>
<sequence length="821" mass="90001">MDTPFFGRETHALRGILEGMRAGVSVTDAEGRYVFVNAGYCGLFGYSAGELIGRHFSLVLPADSRPEALNLHHGVVAGTVEMGGEWTVLRKDGRRFNVEAQAGLYEDPDGQRFRVTTVVDTSRRKAVEEALRASQARLAEAQRLANLGHWEVDLKSGRLSCSEQVRGILGLAPGQAPPTRAAILDMVHPDDRAALEAAQSRALEGHGGYTRTFRLTPPGATTPRLLRERGEVARWPDGRPRRLFGSLMDITREHQREAELKKLSQVVEQNSAIILITDPDGIVEYANPRLTEVTGFPLSEVIGQTPRLFRSGLTPPETYREMWRALKDGGEWRGELLNTRRDGSLYWERAHLFPLHGVNGEITHFVAIKEDISAQKAAEAELRRALTLDPLTGLPNRRAAFDQVAERIAAGPREGARFALILVNLDGFSRLIQAFGHRRGDAVLKEVARRLGRAVSADCWLLARIGGDRFCLAVENFAATAQVELTARAVLDAVAEPFDVDGQPCRLTATLGIALYPADGASVDLLVRNAETAVRQAQARGPGSYRFFLKERGSGRSLGVESDLAGALTRGELWLAYQPIVQAQGVGHGAWAGLEALIRWQHPRLGAISPGEFVPLFEGTDLAHEIGGWVLARAMDDITTLRRQTGLDLFVSVNVSPRQLRRAEFAERVAELLAETGLPPGRLDLEITERLFVEHRPEVMAVLEVLNEFGTAISLDDFGTGYSALGTLLELPMRVLKIDRQFVAKATDHSRERHLIEAVITMCRNLSILTVAEGVETPAQARTLAELGADLLQGYLFSRPLPLAELIELVGPACRVGEGGR</sequence>
<dbReference type="SMART" id="SM00267">
    <property type="entry name" value="GGDEF"/>
    <property type="match status" value="1"/>
</dbReference>
<dbReference type="NCBIfam" id="TIGR00229">
    <property type="entry name" value="sensory_box"/>
    <property type="match status" value="2"/>
</dbReference>
<feature type="domain" description="EAL" evidence="3">
    <location>
        <begin position="557"/>
        <end position="814"/>
    </location>
</feature>
<protein>
    <submittedName>
        <fullName evidence="5">PAS domain S-box-containing protein/diguanylate cyclase (GGDEF) domain-containing protein</fullName>
    </submittedName>
</protein>
<dbReference type="PROSITE" id="PS50887">
    <property type="entry name" value="GGDEF"/>
    <property type="match status" value="1"/>
</dbReference>
<dbReference type="PROSITE" id="PS50883">
    <property type="entry name" value="EAL"/>
    <property type="match status" value="1"/>
</dbReference>
<dbReference type="InterPro" id="IPR001610">
    <property type="entry name" value="PAC"/>
</dbReference>
<dbReference type="PANTHER" id="PTHR44757:SF2">
    <property type="entry name" value="BIOFILM ARCHITECTURE MAINTENANCE PROTEIN MBAA"/>
    <property type="match status" value="1"/>
</dbReference>
<dbReference type="Pfam" id="PF00563">
    <property type="entry name" value="EAL"/>
    <property type="match status" value="1"/>
</dbReference>
<dbReference type="SMART" id="SM00052">
    <property type="entry name" value="EAL"/>
    <property type="match status" value="1"/>
</dbReference>
<keyword evidence="6" id="KW-1185">Reference proteome</keyword>
<dbReference type="Proteomes" id="UP000217076">
    <property type="component" value="Unassembled WGS sequence"/>
</dbReference>
<dbReference type="InterPro" id="IPR035965">
    <property type="entry name" value="PAS-like_dom_sf"/>
</dbReference>
<dbReference type="Pfam" id="PF13426">
    <property type="entry name" value="PAS_9"/>
    <property type="match status" value="1"/>
</dbReference>
<dbReference type="InterPro" id="IPR000160">
    <property type="entry name" value="GGDEF_dom"/>
</dbReference>
<dbReference type="InterPro" id="IPR001633">
    <property type="entry name" value="EAL_dom"/>
</dbReference>
<dbReference type="OrthoDB" id="9814202at2"/>
<dbReference type="SUPFAM" id="SSF55073">
    <property type="entry name" value="Nucleotide cyclase"/>
    <property type="match status" value="1"/>
</dbReference>
<evidence type="ECO:0000313" key="6">
    <source>
        <dbReference type="Proteomes" id="UP000217076"/>
    </source>
</evidence>
<dbReference type="SMART" id="SM00091">
    <property type="entry name" value="PAS"/>
    <property type="match status" value="3"/>
</dbReference>
<dbReference type="InterPro" id="IPR013767">
    <property type="entry name" value="PAS_fold"/>
</dbReference>
<dbReference type="STRING" id="83401.SAMN05421742_10827"/>
<dbReference type="Pfam" id="PF08447">
    <property type="entry name" value="PAS_3"/>
    <property type="match status" value="1"/>
</dbReference>
<dbReference type="SMART" id="SM00086">
    <property type="entry name" value="PAC"/>
    <property type="match status" value="2"/>
</dbReference>
<accession>A0A1G8DJ50</accession>
<dbReference type="InterPro" id="IPR000014">
    <property type="entry name" value="PAS"/>
</dbReference>
<dbReference type="SUPFAM" id="SSF55785">
    <property type="entry name" value="PYP-like sensor domain (PAS domain)"/>
    <property type="match status" value="3"/>
</dbReference>
<feature type="domain" description="GGDEF" evidence="4">
    <location>
        <begin position="416"/>
        <end position="550"/>
    </location>
</feature>
<dbReference type="Gene3D" id="3.30.70.270">
    <property type="match status" value="1"/>
</dbReference>
<dbReference type="InterPro" id="IPR043128">
    <property type="entry name" value="Rev_trsase/Diguanyl_cyclase"/>
</dbReference>
<reference evidence="6" key="1">
    <citation type="submission" date="2016-10" db="EMBL/GenBank/DDBJ databases">
        <authorList>
            <person name="Varghese N."/>
            <person name="Submissions S."/>
        </authorList>
    </citation>
    <scope>NUCLEOTIDE SEQUENCE [LARGE SCALE GENOMIC DNA]</scope>
    <source>
        <strain evidence="6">930I</strain>
    </source>
</reference>
<evidence type="ECO:0000313" key="5">
    <source>
        <dbReference type="EMBL" id="SDH57420.1"/>
    </source>
</evidence>
<dbReference type="CDD" id="cd01948">
    <property type="entry name" value="EAL"/>
    <property type="match status" value="1"/>
</dbReference>
<dbReference type="InterPro" id="IPR029787">
    <property type="entry name" value="Nucleotide_cyclase"/>
</dbReference>
<evidence type="ECO:0000259" key="2">
    <source>
        <dbReference type="PROSITE" id="PS50113"/>
    </source>
</evidence>
<dbReference type="PROSITE" id="PS50113">
    <property type="entry name" value="PAC"/>
    <property type="match status" value="2"/>
</dbReference>
<feature type="domain" description="PAC" evidence="2">
    <location>
        <begin position="330"/>
        <end position="384"/>
    </location>
</feature>